<gene>
    <name evidence="3" type="ORF">KUTeg_001242</name>
</gene>
<evidence type="ECO:0000259" key="1">
    <source>
        <dbReference type="Pfam" id="PF14837"/>
    </source>
</evidence>
<name>A0ABQ9FVF4_TEGGR</name>
<dbReference type="PANTHER" id="PTHR31697">
    <property type="entry name" value="INTEGRATOR COMPLEX SUBUNIT 5"/>
    <property type="match status" value="1"/>
</dbReference>
<sequence>MAAAMDTNTPQWSLELLGRISGKYTHYQGILLANSLNELLQQWMMCKPTKSLIEVSTECFAAISCFPTAIITRVLMCGLKDFCQHSKKSPDNEMMSEEKIPKMGSVDSLQTDINPSVLNKLSRQFQSWKTRSSNEFESFLGMVVLLVMRTENGALHVLNFLLDTASPLQISDISDSCDESLNQEVKDTCAVIVLTKFIQLQINIEVRLGDILPSTSQRLTDLLGPDGVQRPLQLLQNIFSLIKWEKASKVSPKQRSSLTYSLQAQWKSFIPLITHDSREVAILTLRILNEIGVPKNLTMDAVLQLCSSLVLFFFQILDTSDSKIAFSMFKVCHHCVHNICGQSYIQCILIRFIIEGVFNQEVGKLLGAKSDPAAQSAEKKPTVSLLEENKKHGLTLTLPRSHSSVFHAGVIGGGLRPRINMTKMTKDHVTRNKLFVTDLLRICSHQQQKPEVAMEMDMEHQQTPPSKNHQLILSEDLCRMVGSLLTELSTPDVLYNNRFWPEEESIRMTVERDLQVWKCFDNNPVIWDIMELYGGNSLAMCRCSPVLKSITAALMNHFESCREELARNSPKQMTAACRLVRCLGKSCLLPEPLKFVSELFPLVTSYEAFLLLLTVWRYMKENPPTEDPEEARRRGNNSVYDLVSQFL</sequence>
<dbReference type="InterPro" id="IPR029445">
    <property type="entry name" value="INTS5_N"/>
</dbReference>
<dbReference type="Pfam" id="PF14837">
    <property type="entry name" value="INTS5_N"/>
    <property type="match status" value="1"/>
</dbReference>
<feature type="domain" description="Integrator complex subunit 5 N-terminal" evidence="1">
    <location>
        <begin position="11"/>
        <end position="62"/>
    </location>
</feature>
<proteinExistence type="predicted"/>
<dbReference type="PANTHER" id="PTHR31697:SF2">
    <property type="entry name" value="INTEGRATOR COMPLEX SUBUNIT 5"/>
    <property type="match status" value="1"/>
</dbReference>
<accession>A0ABQ9FVF4</accession>
<evidence type="ECO:0000313" key="3">
    <source>
        <dbReference type="EMBL" id="KAJ8321200.1"/>
    </source>
</evidence>
<dbReference type="InterPro" id="IPR029444">
    <property type="entry name" value="INTS5_C"/>
</dbReference>
<evidence type="ECO:0000313" key="4">
    <source>
        <dbReference type="Proteomes" id="UP001217089"/>
    </source>
</evidence>
<reference evidence="3 4" key="1">
    <citation type="submission" date="2022-12" db="EMBL/GenBank/DDBJ databases">
        <title>Chromosome-level genome of Tegillarca granosa.</title>
        <authorList>
            <person name="Kim J."/>
        </authorList>
    </citation>
    <scope>NUCLEOTIDE SEQUENCE [LARGE SCALE GENOMIC DNA]</scope>
    <source>
        <strain evidence="3">Teg-2019</strain>
        <tissue evidence="3">Adductor muscle</tissue>
    </source>
</reference>
<evidence type="ECO:0000259" key="2">
    <source>
        <dbReference type="Pfam" id="PF14838"/>
    </source>
</evidence>
<comment type="caution">
    <text evidence="3">The sequence shown here is derived from an EMBL/GenBank/DDBJ whole genome shotgun (WGS) entry which is preliminary data.</text>
</comment>
<feature type="domain" description="Integrator complex subunit 5 C-terminal" evidence="2">
    <location>
        <begin position="109"/>
        <end position="204"/>
    </location>
</feature>
<dbReference type="Pfam" id="PF14838">
    <property type="entry name" value="INTS5_C"/>
    <property type="match status" value="2"/>
</dbReference>
<protein>
    <submittedName>
        <fullName evidence="3">Uncharacterized protein</fullName>
    </submittedName>
</protein>
<dbReference type="Proteomes" id="UP001217089">
    <property type="component" value="Unassembled WGS sequence"/>
</dbReference>
<dbReference type="InterPro" id="IPR040316">
    <property type="entry name" value="INTS5"/>
</dbReference>
<dbReference type="EMBL" id="JARBDR010000128">
    <property type="protein sequence ID" value="KAJ8321200.1"/>
    <property type="molecule type" value="Genomic_DNA"/>
</dbReference>
<keyword evidence="4" id="KW-1185">Reference proteome</keyword>
<organism evidence="3 4">
    <name type="scientific">Tegillarca granosa</name>
    <name type="common">Malaysian cockle</name>
    <name type="synonym">Anadara granosa</name>
    <dbReference type="NCBI Taxonomy" id="220873"/>
    <lineage>
        <taxon>Eukaryota</taxon>
        <taxon>Metazoa</taxon>
        <taxon>Spiralia</taxon>
        <taxon>Lophotrochozoa</taxon>
        <taxon>Mollusca</taxon>
        <taxon>Bivalvia</taxon>
        <taxon>Autobranchia</taxon>
        <taxon>Pteriomorphia</taxon>
        <taxon>Arcoida</taxon>
        <taxon>Arcoidea</taxon>
        <taxon>Arcidae</taxon>
        <taxon>Tegillarca</taxon>
    </lineage>
</organism>
<feature type="domain" description="Integrator complex subunit 5 C-terminal" evidence="2">
    <location>
        <begin position="229"/>
        <end position="625"/>
    </location>
</feature>